<dbReference type="EMBL" id="JAWZYT010000199">
    <property type="protein sequence ID" value="KAK4326786.1"/>
    <property type="molecule type" value="Genomic_DNA"/>
</dbReference>
<dbReference type="PANTHER" id="PTHR34717">
    <property type="entry name" value="EG:BACR7A4.20 PROTEIN"/>
    <property type="match status" value="1"/>
</dbReference>
<proteinExistence type="predicted"/>
<dbReference type="Proteomes" id="UP001292094">
    <property type="component" value="Unassembled WGS sequence"/>
</dbReference>
<evidence type="ECO:0000313" key="2">
    <source>
        <dbReference type="EMBL" id="KAK4326786.1"/>
    </source>
</evidence>
<evidence type="ECO:0000313" key="3">
    <source>
        <dbReference type="Proteomes" id="UP001292094"/>
    </source>
</evidence>
<comment type="caution">
    <text evidence="2">The sequence shown here is derived from an EMBL/GenBank/DDBJ whole genome shotgun (WGS) entry which is preliminary data.</text>
</comment>
<organism evidence="2 3">
    <name type="scientific">Petrolisthes manimaculis</name>
    <dbReference type="NCBI Taxonomy" id="1843537"/>
    <lineage>
        <taxon>Eukaryota</taxon>
        <taxon>Metazoa</taxon>
        <taxon>Ecdysozoa</taxon>
        <taxon>Arthropoda</taxon>
        <taxon>Crustacea</taxon>
        <taxon>Multicrustacea</taxon>
        <taxon>Malacostraca</taxon>
        <taxon>Eumalacostraca</taxon>
        <taxon>Eucarida</taxon>
        <taxon>Decapoda</taxon>
        <taxon>Pleocyemata</taxon>
        <taxon>Anomura</taxon>
        <taxon>Galatheoidea</taxon>
        <taxon>Porcellanidae</taxon>
        <taxon>Petrolisthes</taxon>
    </lineage>
</organism>
<dbReference type="AlphaFoldDB" id="A0AAE1QHZ4"/>
<feature type="domain" description="DUF7064" evidence="1">
    <location>
        <begin position="279"/>
        <end position="399"/>
    </location>
</feature>
<dbReference type="InterPro" id="IPR055492">
    <property type="entry name" value="DUF7064"/>
</dbReference>
<sequence>MLGVMICLAVGTWFWLWSMLPPSRILGVYSRPGLWFPVKLVFFYFLLRLRRLMGSGGGGEGTEKEEEKLVVGATAGYGVKSKPTVKMMECVQQLSEHPKAIDAVYFNAANSSGHYLVAATARRPQGVINGLLFIRIPNVGILQLPRMPDTLMFGDGDQFGAEGLRITPVTPMVEWKIQYDGTMKLQGSPLSQHHVELDVTFTSDQPYFDFDTDMDAWTLARSVALEPWSPQYFHNLKLAHQTHYEQMGRLEGTVVVDGRPHVLRLDSMRDHSYGHKREWKLMHRYGLHMFTTEDGIQGNVGVICQPATCSRLEMGYIYREGQMEPVTGVDMTLWQHGENGHPPNDYAFSFTAGGKQYMVEVSVLEAPEFYIGWEWETRVVERMATFRVNGEKGWGLAEWDYRHHGGRPHIYTSHDPAWTVDLVKG</sequence>
<gene>
    <name evidence="2" type="ORF">Pmani_002713</name>
</gene>
<reference evidence="2" key="1">
    <citation type="submission" date="2023-11" db="EMBL/GenBank/DDBJ databases">
        <title>Genome assemblies of two species of porcelain crab, Petrolisthes cinctipes and Petrolisthes manimaculis (Anomura: Porcellanidae).</title>
        <authorList>
            <person name="Angst P."/>
        </authorList>
    </citation>
    <scope>NUCLEOTIDE SEQUENCE</scope>
    <source>
        <strain evidence="2">PB745_02</strain>
        <tissue evidence="2">Gill</tissue>
    </source>
</reference>
<dbReference type="Pfam" id="PF23212">
    <property type="entry name" value="DUF7064"/>
    <property type="match status" value="1"/>
</dbReference>
<name>A0AAE1QHZ4_9EUCA</name>
<evidence type="ECO:0000259" key="1">
    <source>
        <dbReference type="Pfam" id="PF23212"/>
    </source>
</evidence>
<accession>A0AAE1QHZ4</accession>
<protein>
    <recommendedName>
        <fullName evidence="1">DUF7064 domain-containing protein</fullName>
    </recommendedName>
</protein>
<keyword evidence="3" id="KW-1185">Reference proteome</keyword>
<dbReference type="PANTHER" id="PTHR34717:SF1">
    <property type="entry name" value="EG:BACR7A4.20 PROTEIN"/>
    <property type="match status" value="1"/>
</dbReference>